<gene>
    <name evidence="1" type="ORF">Athai_55230</name>
</gene>
<accession>A0A7R7DUG8</accession>
<dbReference type="Proteomes" id="UP000611640">
    <property type="component" value="Chromosome"/>
</dbReference>
<organism evidence="1 2">
    <name type="scientific">Actinocatenispora thailandica</name>
    <dbReference type="NCBI Taxonomy" id="227318"/>
    <lineage>
        <taxon>Bacteria</taxon>
        <taxon>Bacillati</taxon>
        <taxon>Actinomycetota</taxon>
        <taxon>Actinomycetes</taxon>
        <taxon>Micromonosporales</taxon>
        <taxon>Micromonosporaceae</taxon>
        <taxon>Actinocatenispora</taxon>
    </lineage>
</organism>
<dbReference type="KEGG" id="atl:Athai_55230"/>
<keyword evidence="2" id="KW-1185">Reference proteome</keyword>
<proteinExistence type="predicted"/>
<evidence type="ECO:0000313" key="2">
    <source>
        <dbReference type="Proteomes" id="UP000611640"/>
    </source>
</evidence>
<dbReference type="AlphaFoldDB" id="A0A7R7DUG8"/>
<reference evidence="1 2" key="1">
    <citation type="submission" date="2020-08" db="EMBL/GenBank/DDBJ databases">
        <title>Whole genome shotgun sequence of Actinocatenispora thailandica NBRC 105041.</title>
        <authorList>
            <person name="Komaki H."/>
            <person name="Tamura T."/>
        </authorList>
    </citation>
    <scope>NUCLEOTIDE SEQUENCE [LARGE SCALE GENOMIC DNA]</scope>
    <source>
        <strain evidence="1 2">NBRC 105041</strain>
    </source>
</reference>
<sequence length="62" mass="6597">MPAVAGPLVRGTALSLGFRDGRHIATSRTDPSLSHGLTAARGFNFASRHIHVPECRYAPARA</sequence>
<evidence type="ECO:0000313" key="1">
    <source>
        <dbReference type="EMBL" id="BCJ38020.1"/>
    </source>
</evidence>
<name>A0A7R7DUG8_9ACTN</name>
<protein>
    <submittedName>
        <fullName evidence="1">Uncharacterized protein</fullName>
    </submittedName>
</protein>
<dbReference type="EMBL" id="AP023355">
    <property type="protein sequence ID" value="BCJ38020.1"/>
    <property type="molecule type" value="Genomic_DNA"/>
</dbReference>